<proteinExistence type="predicted"/>
<reference evidence="2 3" key="1">
    <citation type="submission" date="2024-09" db="EMBL/GenBank/DDBJ databases">
        <authorList>
            <person name="Sun Q."/>
            <person name="Mori K."/>
        </authorList>
    </citation>
    <scope>NUCLEOTIDE SEQUENCE [LARGE SCALE GENOMIC DNA]</scope>
    <source>
        <strain evidence="2 3">TBRC 7907</strain>
    </source>
</reference>
<dbReference type="RefSeq" id="WP_377858650.1">
    <property type="nucleotide sequence ID" value="NZ_JBHLZU010000024.1"/>
</dbReference>
<evidence type="ECO:0000313" key="2">
    <source>
        <dbReference type="EMBL" id="MFB9907814.1"/>
    </source>
</evidence>
<dbReference type="EMBL" id="JBHLZU010000024">
    <property type="protein sequence ID" value="MFB9907814.1"/>
    <property type="molecule type" value="Genomic_DNA"/>
</dbReference>
<gene>
    <name evidence="2" type="ORF">ACFFQA_28085</name>
</gene>
<evidence type="ECO:0000313" key="3">
    <source>
        <dbReference type="Proteomes" id="UP001589693"/>
    </source>
</evidence>
<comment type="caution">
    <text evidence="2">The sequence shown here is derived from an EMBL/GenBank/DDBJ whole genome shotgun (WGS) entry which is preliminary data.</text>
</comment>
<protein>
    <submittedName>
        <fullName evidence="2">Uncharacterized protein</fullName>
    </submittedName>
</protein>
<feature type="region of interest" description="Disordered" evidence="1">
    <location>
        <begin position="21"/>
        <end position="47"/>
    </location>
</feature>
<keyword evidence="3" id="KW-1185">Reference proteome</keyword>
<organism evidence="2 3">
    <name type="scientific">Allokutzneria oryzae</name>
    <dbReference type="NCBI Taxonomy" id="1378989"/>
    <lineage>
        <taxon>Bacteria</taxon>
        <taxon>Bacillati</taxon>
        <taxon>Actinomycetota</taxon>
        <taxon>Actinomycetes</taxon>
        <taxon>Pseudonocardiales</taxon>
        <taxon>Pseudonocardiaceae</taxon>
        <taxon>Allokutzneria</taxon>
    </lineage>
</organism>
<sequence length="47" mass="5105">MQHPPALASWWRNICATDIGGRPSRSFPASRLPSPPRSGMPMGDGTR</sequence>
<dbReference type="Proteomes" id="UP001589693">
    <property type="component" value="Unassembled WGS sequence"/>
</dbReference>
<accession>A0ABV6A7C0</accession>
<name>A0ABV6A7C0_9PSEU</name>
<evidence type="ECO:0000256" key="1">
    <source>
        <dbReference type="SAM" id="MobiDB-lite"/>
    </source>
</evidence>